<keyword evidence="4" id="KW-0804">Transcription</keyword>
<evidence type="ECO:0000259" key="6">
    <source>
        <dbReference type="PROSITE" id="PS51099"/>
    </source>
</evidence>
<feature type="domain" description="PRD" evidence="7">
    <location>
        <begin position="65"/>
        <end position="172"/>
    </location>
</feature>
<evidence type="ECO:0000256" key="1">
    <source>
        <dbReference type="ARBA" id="ARBA00022679"/>
    </source>
</evidence>
<dbReference type="SUPFAM" id="SSF52794">
    <property type="entry name" value="PTS system IIB component-like"/>
    <property type="match status" value="1"/>
</dbReference>
<evidence type="ECO:0000256" key="4">
    <source>
        <dbReference type="ARBA" id="ARBA00023163"/>
    </source>
</evidence>
<dbReference type="InterPro" id="IPR050661">
    <property type="entry name" value="BglG_antiterminators"/>
</dbReference>
<dbReference type="SUPFAM" id="SSF63520">
    <property type="entry name" value="PTS-regulatory domain, PRD"/>
    <property type="match status" value="1"/>
</dbReference>
<dbReference type="OrthoDB" id="3175596at2"/>
<dbReference type="CDD" id="cd05568">
    <property type="entry name" value="PTS_IIB_bgl_like"/>
    <property type="match status" value="1"/>
</dbReference>
<evidence type="ECO:0000313" key="8">
    <source>
        <dbReference type="EMBL" id="MPQ44654.1"/>
    </source>
</evidence>
<dbReference type="Gene3D" id="1.10.1790.10">
    <property type="entry name" value="PRD domain"/>
    <property type="match status" value="1"/>
</dbReference>
<dbReference type="GO" id="GO:0008982">
    <property type="term" value="F:protein-N(PI)-phosphohistidine-sugar phosphotransferase activity"/>
    <property type="evidence" value="ECO:0007669"/>
    <property type="project" value="InterPro"/>
</dbReference>
<sequence length="457" mass="53057">MKKKIQNNISYDIEIIEKSETIVITNFIEEIEKYFRVKLDKDERKYLIAQIFSSSSDNCDVLEGVNYYEVECVTNELITNVEKILKMNLRTDISLYQGILKHMKSALFRIKIGINTKNAILDNIKENYDNLFYIVKDCSKFIERKYDREVSEDEIGYLTLYFQSAIERVRKNCNKNKKNVLIACSTGFATGRLLSCKLSEKFHANILGVTSVHNIKEFINKKIVDIIISTVPIEEDINIPHIVVTPLLNDQDLNKIRSYLKDANFTYDNKFIGDIFKIIDKNCEIKNAYELKKQLNNYFTIKEKEIQSISNFIELDCINLNVDVNEWREAIRISALPLLNKGTINESYIKNMIENIETLGPYIVINEGIAMPHAKYVQNVNGFGITITTLKNSIDIYDKKGIKIFITLATENEKSYVSIMMQIMRLIEDEELIKILSNCNDKNIVYEYIMRISELAC</sequence>
<dbReference type="InterPro" id="IPR002178">
    <property type="entry name" value="PTS_EIIA_type-2_dom"/>
</dbReference>
<evidence type="ECO:0000313" key="9">
    <source>
        <dbReference type="Proteomes" id="UP000430345"/>
    </source>
</evidence>
<dbReference type="GO" id="GO:0009401">
    <property type="term" value="P:phosphoenolpyruvate-dependent sugar phosphotransferase system"/>
    <property type="evidence" value="ECO:0007669"/>
    <property type="project" value="InterPro"/>
</dbReference>
<proteinExistence type="predicted"/>
<comment type="caution">
    <text evidence="8">The sequence shown here is derived from an EMBL/GenBank/DDBJ whole genome shotgun (WGS) entry which is preliminary data.</text>
</comment>
<dbReference type="Gene3D" id="3.40.50.2300">
    <property type="match status" value="1"/>
</dbReference>
<dbReference type="PROSITE" id="PS51372">
    <property type="entry name" value="PRD_2"/>
    <property type="match status" value="1"/>
</dbReference>
<dbReference type="PANTHER" id="PTHR30185">
    <property type="entry name" value="CRYPTIC BETA-GLUCOSIDE BGL OPERON ANTITERMINATOR"/>
    <property type="match status" value="1"/>
</dbReference>
<dbReference type="Gene3D" id="3.40.930.10">
    <property type="entry name" value="Mannitol-specific EII, Chain A"/>
    <property type="match status" value="1"/>
</dbReference>
<dbReference type="InterPro" id="IPR011608">
    <property type="entry name" value="PRD"/>
</dbReference>
<feature type="domain" description="PTS EIIB type-2" evidence="6">
    <location>
        <begin position="178"/>
        <end position="268"/>
    </location>
</feature>
<protein>
    <submittedName>
        <fullName evidence="8">PRD domain-containing protein</fullName>
    </submittedName>
</protein>
<dbReference type="Pfam" id="PF00874">
    <property type="entry name" value="PRD"/>
    <property type="match status" value="1"/>
</dbReference>
<keyword evidence="1" id="KW-0808">Transferase</keyword>
<accession>A0A6I1MNP4</accession>
<gene>
    <name evidence="8" type="ORF">GBZ86_12995</name>
</gene>
<evidence type="ECO:0000256" key="3">
    <source>
        <dbReference type="ARBA" id="ARBA00023015"/>
    </source>
</evidence>
<dbReference type="PROSITE" id="PS51094">
    <property type="entry name" value="PTS_EIIA_TYPE_2"/>
    <property type="match status" value="1"/>
</dbReference>
<dbReference type="Proteomes" id="UP000430345">
    <property type="component" value="Unassembled WGS sequence"/>
</dbReference>
<dbReference type="CDD" id="cd00211">
    <property type="entry name" value="PTS_IIA_fru"/>
    <property type="match status" value="1"/>
</dbReference>
<dbReference type="Pfam" id="PF00359">
    <property type="entry name" value="PTS_EIIA_2"/>
    <property type="match status" value="1"/>
</dbReference>
<dbReference type="AlphaFoldDB" id="A0A6I1MNP4"/>
<dbReference type="PROSITE" id="PS51099">
    <property type="entry name" value="PTS_EIIB_TYPE_2"/>
    <property type="match status" value="1"/>
</dbReference>
<dbReference type="EMBL" id="WHJC01000269">
    <property type="protein sequence ID" value="MPQ44654.1"/>
    <property type="molecule type" value="Genomic_DNA"/>
</dbReference>
<dbReference type="PANTHER" id="PTHR30185:SF18">
    <property type="entry name" value="TRANSCRIPTIONAL REGULATOR MTLR"/>
    <property type="match status" value="1"/>
</dbReference>
<keyword evidence="3" id="KW-0805">Transcription regulation</keyword>
<dbReference type="InterPro" id="IPR016152">
    <property type="entry name" value="PTrfase/Anion_transptr"/>
</dbReference>
<feature type="domain" description="PTS EIIA type-2" evidence="5">
    <location>
        <begin position="311"/>
        <end position="452"/>
    </location>
</feature>
<dbReference type="InterPro" id="IPR036095">
    <property type="entry name" value="PTS_EIIB-like_sf"/>
</dbReference>
<evidence type="ECO:0000259" key="5">
    <source>
        <dbReference type="PROSITE" id="PS51094"/>
    </source>
</evidence>
<keyword evidence="2" id="KW-0677">Repeat</keyword>
<keyword evidence="9" id="KW-1185">Reference proteome</keyword>
<evidence type="ECO:0000259" key="7">
    <source>
        <dbReference type="PROSITE" id="PS51372"/>
    </source>
</evidence>
<organism evidence="8 9">
    <name type="scientific">Clostridium tarantellae</name>
    <dbReference type="NCBI Taxonomy" id="39493"/>
    <lineage>
        <taxon>Bacteria</taxon>
        <taxon>Bacillati</taxon>
        <taxon>Bacillota</taxon>
        <taxon>Clostridia</taxon>
        <taxon>Eubacteriales</taxon>
        <taxon>Clostridiaceae</taxon>
        <taxon>Clostridium</taxon>
    </lineage>
</organism>
<dbReference type="InterPro" id="IPR036634">
    <property type="entry name" value="PRD_sf"/>
</dbReference>
<evidence type="ECO:0000256" key="2">
    <source>
        <dbReference type="ARBA" id="ARBA00022737"/>
    </source>
</evidence>
<dbReference type="SUPFAM" id="SSF55804">
    <property type="entry name" value="Phoshotransferase/anion transport protein"/>
    <property type="match status" value="1"/>
</dbReference>
<dbReference type="InterPro" id="IPR013011">
    <property type="entry name" value="PTS_EIIB_2"/>
</dbReference>
<name>A0A6I1MNP4_9CLOT</name>
<dbReference type="GO" id="GO:0006355">
    <property type="term" value="P:regulation of DNA-templated transcription"/>
    <property type="evidence" value="ECO:0007669"/>
    <property type="project" value="InterPro"/>
</dbReference>
<reference evidence="8 9" key="1">
    <citation type="submission" date="2019-10" db="EMBL/GenBank/DDBJ databases">
        <title>The Genome Sequence of Clostridium tarantellae Isolated from Fish Brain.</title>
        <authorList>
            <person name="Bano L."/>
            <person name="Kiel M."/>
            <person name="Sales G."/>
            <person name="Doxey A.C."/>
            <person name="Mansfield M.J."/>
            <person name="Schiavone M."/>
            <person name="Rossetto O."/>
            <person name="Pirazzini M."/>
            <person name="Dobrindt U."/>
            <person name="Montecucco C."/>
        </authorList>
    </citation>
    <scope>NUCLEOTIDE SEQUENCE [LARGE SCALE GENOMIC DNA]</scope>
    <source>
        <strain evidence="8 9">DSM 3997</strain>
    </source>
</reference>